<dbReference type="PaxDb" id="5811-TGME49_049620"/>
<dbReference type="GO" id="GO:0040029">
    <property type="term" value="P:epigenetic regulation of gene expression"/>
    <property type="evidence" value="ECO:0007669"/>
    <property type="project" value="TreeGrafter"/>
</dbReference>
<evidence type="ECO:0000256" key="8">
    <source>
        <dbReference type="SAM" id="MobiDB-lite"/>
    </source>
</evidence>
<dbReference type="OrthoDB" id="1918432at2759"/>
<reference evidence="11" key="3">
    <citation type="submission" date="2013-08" db="EMBL/GenBank/DDBJ databases">
        <authorList>
            <person name="Sibley D."/>
            <person name="Venepally P."/>
            <person name="Karamycheva S."/>
            <person name="Hadjithomas M."/>
            <person name="Khan A."/>
            <person name="Brunk B."/>
            <person name="Roos D."/>
            <person name="Caler E."/>
            <person name="Lorenzi H."/>
        </authorList>
    </citation>
    <scope>NUCLEOTIDE SEQUENCE</scope>
    <source>
        <strain evidence="11">VEG</strain>
    </source>
</reference>
<evidence type="ECO:0000256" key="4">
    <source>
        <dbReference type="ARBA" id="ARBA00022853"/>
    </source>
</evidence>
<dbReference type="InterPro" id="IPR003084">
    <property type="entry name" value="HDAC_I/II"/>
</dbReference>
<dbReference type="GO" id="GO:0141221">
    <property type="term" value="F:histone deacetylase activity, hydrolytic mechanism"/>
    <property type="evidence" value="ECO:0007669"/>
    <property type="project" value="UniProtKB-EC"/>
</dbReference>
<evidence type="ECO:0000256" key="5">
    <source>
        <dbReference type="PIRSR" id="PIRSR037913-1"/>
    </source>
</evidence>
<dbReference type="SUPFAM" id="SSF52768">
    <property type="entry name" value="Arginase/deacetylase"/>
    <property type="match status" value="1"/>
</dbReference>
<dbReference type="eggNOG" id="KOG1342">
    <property type="taxonomic scope" value="Eukaryota"/>
</dbReference>
<feature type="binding site" evidence="6">
    <location>
        <position position="491"/>
    </location>
    <ligand>
        <name>substrate</name>
    </ligand>
</feature>
<reference evidence="10" key="4">
    <citation type="journal article" date="2015" name="PLoS ONE">
        <title>Comprehensive Evaluation of Toxoplasma gondii VEG and Neospora caninum LIV Genomes with Tachyzoite Stage Transcriptome and Proteome Defines Novel Transcript Features.</title>
        <authorList>
            <person name="Ramaprasad A."/>
            <person name="Mourier T."/>
            <person name="Naeem R."/>
            <person name="Malas T.B."/>
            <person name="Moussa E."/>
            <person name="Panigrahi A."/>
            <person name="Vermont S.J."/>
            <person name="Otto T.D."/>
            <person name="Wastling J."/>
            <person name="Pain A."/>
        </authorList>
    </citation>
    <scope>NUCLEOTIDE SEQUENCE</scope>
    <source>
        <strain evidence="10">VEG</strain>
    </source>
</reference>
<feature type="region of interest" description="Disordered" evidence="8">
    <location>
        <begin position="594"/>
        <end position="624"/>
    </location>
</feature>
<dbReference type="PRINTS" id="PR01270">
    <property type="entry name" value="HDASUPER"/>
</dbReference>
<dbReference type="EC" id="3.5.1.98" evidence="2"/>
<dbReference type="InterPro" id="IPR000286">
    <property type="entry name" value="HDACs"/>
</dbReference>
<evidence type="ECO:0000256" key="2">
    <source>
        <dbReference type="ARBA" id="ARBA00012111"/>
    </source>
</evidence>
<feature type="binding site" evidence="7">
    <location>
        <position position="366"/>
    </location>
    <ligand>
        <name>a divalent metal cation</name>
        <dbReference type="ChEBI" id="CHEBI:60240"/>
    </ligand>
</feature>
<feature type="region of interest" description="Disordered" evidence="8">
    <location>
        <begin position="96"/>
        <end position="192"/>
    </location>
</feature>
<protein>
    <recommendedName>
        <fullName evidence="2">histone deacetylase</fullName>
        <ecNumber evidence="2">3.5.1.98</ecNumber>
    </recommendedName>
</protein>
<dbReference type="InterPro" id="IPR023696">
    <property type="entry name" value="Ureohydrolase_dom_sf"/>
</dbReference>
<feature type="binding site" evidence="6">
    <location>
        <position position="337"/>
    </location>
    <ligand>
        <name>substrate</name>
    </ligand>
</feature>
<dbReference type="InterPro" id="IPR023801">
    <property type="entry name" value="His_deacetylse_dom"/>
</dbReference>
<dbReference type="Gene3D" id="3.40.800.20">
    <property type="entry name" value="Histone deacetylase domain"/>
    <property type="match status" value="2"/>
</dbReference>
<feature type="compositionally biased region" description="Basic and acidic residues" evidence="8">
    <location>
        <begin position="611"/>
        <end position="624"/>
    </location>
</feature>
<evidence type="ECO:0000256" key="6">
    <source>
        <dbReference type="PIRSR" id="PIRSR037913-2"/>
    </source>
</evidence>
<feature type="compositionally biased region" description="Acidic residues" evidence="8">
    <location>
        <begin position="594"/>
        <end position="610"/>
    </location>
</feature>
<evidence type="ECO:0000259" key="9">
    <source>
        <dbReference type="Pfam" id="PF00850"/>
    </source>
</evidence>
<feature type="binding site" evidence="7">
    <location>
        <position position="452"/>
    </location>
    <ligand>
        <name>a divalent metal cation</name>
        <dbReference type="ChEBI" id="CHEBI:60240"/>
    </ligand>
</feature>
<evidence type="ECO:0000256" key="3">
    <source>
        <dbReference type="ARBA" id="ARBA00022801"/>
    </source>
</evidence>
<dbReference type="EMBL" id="AAYL02000077">
    <property type="protein sequence ID" value="ESS34400.1"/>
    <property type="molecule type" value="Genomic_DNA"/>
</dbReference>
<dbReference type="EMBL" id="LN714502">
    <property type="protein sequence ID" value="CEL78572.1"/>
    <property type="molecule type" value="Genomic_DNA"/>
</dbReference>
<reference evidence="12" key="2">
    <citation type="submission" date="2008-03" db="EMBL/GenBank/DDBJ databases">
        <title>Annotation of Toxoplasma gondii VEG.</title>
        <authorList>
            <person name="Lorenzi H."/>
            <person name="Inman J."/>
            <person name="Amedeo P."/>
            <person name="Brunk B."/>
            <person name="Roos D."/>
            <person name="Caler E."/>
        </authorList>
    </citation>
    <scope>NUCLEOTIDE SEQUENCE [LARGE SCALE GENOMIC DNA]</scope>
    <source>
        <strain evidence="12">ATCC 50861 / VEG</strain>
    </source>
</reference>
<dbReference type="STRING" id="432359.A0A125YUM4"/>
<dbReference type="GO" id="GO:0046872">
    <property type="term" value="F:metal ion binding"/>
    <property type="evidence" value="ECO:0007669"/>
    <property type="project" value="UniProtKB-KW"/>
</dbReference>
<dbReference type="PANTHER" id="PTHR10625:SF44">
    <property type="entry name" value="HISTONE DEACETYLASE 19"/>
    <property type="match status" value="1"/>
</dbReference>
<feature type="compositionally biased region" description="Polar residues" evidence="8">
    <location>
        <begin position="147"/>
        <end position="156"/>
    </location>
</feature>
<organism evidence="11 12">
    <name type="scientific">Toxoplasma gondii (strain ATCC 50861 / VEG)</name>
    <dbReference type="NCBI Taxonomy" id="432359"/>
    <lineage>
        <taxon>Eukaryota</taxon>
        <taxon>Sar</taxon>
        <taxon>Alveolata</taxon>
        <taxon>Apicomplexa</taxon>
        <taxon>Conoidasida</taxon>
        <taxon>Coccidia</taxon>
        <taxon>Eucoccidiorida</taxon>
        <taxon>Eimeriorina</taxon>
        <taxon>Sarcocystidae</taxon>
        <taxon>Toxoplasma</taxon>
    </lineage>
</organism>
<accession>A0A125YUM4</accession>
<dbReference type="Pfam" id="PF00850">
    <property type="entry name" value="Hist_deacetyl"/>
    <property type="match status" value="1"/>
</dbReference>
<dbReference type="InterPro" id="IPR037138">
    <property type="entry name" value="His_deacetylse_dom_sf"/>
</dbReference>
<evidence type="ECO:0000256" key="1">
    <source>
        <dbReference type="ARBA" id="ARBA00006457"/>
    </source>
</evidence>
<comment type="similarity">
    <text evidence="1">Belongs to the histone deacetylase family. HD type 1 subfamily.</text>
</comment>
<evidence type="ECO:0000313" key="12">
    <source>
        <dbReference type="Proteomes" id="UP000002226"/>
    </source>
</evidence>
<feature type="domain" description="Histone deacetylase" evidence="9">
    <location>
        <begin position="283"/>
        <end position="504"/>
    </location>
</feature>
<dbReference type="GO" id="GO:0000118">
    <property type="term" value="C:histone deacetylase complex"/>
    <property type="evidence" value="ECO:0007669"/>
    <property type="project" value="UniProtKB-ARBA"/>
</dbReference>
<feature type="binding site" evidence="7">
    <location>
        <position position="364"/>
    </location>
    <ligand>
        <name>a divalent metal cation</name>
        <dbReference type="ChEBI" id="CHEBI:60240"/>
    </ligand>
</feature>
<proteinExistence type="inferred from homology"/>
<dbReference type="CDD" id="cd09991">
    <property type="entry name" value="HDAC_classI"/>
    <property type="match status" value="1"/>
</dbReference>
<feature type="compositionally biased region" description="Low complexity" evidence="8">
    <location>
        <begin position="113"/>
        <end position="136"/>
    </location>
</feature>
<feature type="binding site" evidence="6">
    <location>
        <position position="287"/>
    </location>
    <ligand>
        <name>substrate</name>
    </ligand>
</feature>
<name>A0A125YUM4_TOXGV</name>
<sequence length="624" mass="67482">MGRRKSVLYFYDENIGNFHYGPSHPMKPHRVRMTHDLIQAYDLLQSMDIVKPLKPAVEDLTRFHANDYVDFLRASAQSRLEASLSPRPFLFFSPSPAAARSASRPSPPPQAEGAAAVSAGASGVSVVQSGSGSRVRSTLHPLRSESRSVSPATSAFDSRVPPEAVGADALSSTDARGRTPPKSLGADLGPGGWSRAATQKPPFLQASSGDGAHGPLGLQCPSAAEETGTGGQAPAWAPPGVSPSLRRGEDANGLLSSAAFDEEVAAPPVPLSSSLADQMARFNVGEDCPVFDGLWEYCQTYSGGSIEGARRVVRGEYDWAINWAGGLHHGKKHEASGFCYINDCVLAALEFLRFKHRVLYVDVDIHHGDGVEEAFYTSPRVLCCSFHKYGDYFPGTGALDDVGIDEGLGYSVNVPLSEGVDDAMYTRLFRQVMDMIMESYRPEAVVLQCGADSLSGDRLGCFNLSIDGHSEAVRYFCSKDVPALFLGGGGYTLRNVPRCWATETGYVLGLSLNPNIPEESEYVGYYGPDSTLHVRTSNMENRNEDSYVQHVIERISQTLKDHVRPVGAQISANYFLDDSVMDKSDQIRALLADEEEEKAMDSSGDAEDADGAGRFEEISNRNRG</sequence>
<dbReference type="OMA" id="NMENRNE"/>
<reference evidence="11" key="1">
    <citation type="submission" date="2007-03" db="EMBL/GenBank/DDBJ databases">
        <authorList>
            <person name="Paulsen I."/>
        </authorList>
    </citation>
    <scope>NUCLEOTIDE SEQUENCE</scope>
    <source>
        <strain evidence="11">VEG</strain>
    </source>
</reference>
<evidence type="ECO:0000313" key="11">
    <source>
        <dbReference type="EMBL" id="ESS34400.1"/>
    </source>
</evidence>
<keyword evidence="3 11" id="KW-0378">Hydrolase</keyword>
<keyword evidence="12" id="KW-1185">Reference proteome</keyword>
<accession>A0A0F7VFF8</accession>
<dbReference type="PANTHER" id="PTHR10625">
    <property type="entry name" value="HISTONE DEACETYLASE HDAC1-RELATED"/>
    <property type="match status" value="1"/>
</dbReference>
<keyword evidence="4" id="KW-0156">Chromatin regulator</keyword>
<dbReference type="PIRSF" id="PIRSF037913">
    <property type="entry name" value="His_deacetylse_1"/>
    <property type="match status" value="1"/>
</dbReference>
<evidence type="ECO:0000313" key="10">
    <source>
        <dbReference type="EMBL" id="CEL78572.1"/>
    </source>
</evidence>
<dbReference type="VEuPathDB" id="ToxoDB:TGVEG_249620"/>
<dbReference type="AlphaFoldDB" id="A0A125YUM4"/>
<gene>
    <name evidence="10" type="ORF">BN1205_002220</name>
    <name evidence="11" type="ORF">TGVEG_249620</name>
</gene>
<feature type="active site" description="Proton acceptor" evidence="5">
    <location>
        <position position="329"/>
    </location>
</feature>
<dbReference type="PRINTS" id="PR01271">
    <property type="entry name" value="HISDACETLASE"/>
</dbReference>
<evidence type="ECO:0000256" key="7">
    <source>
        <dbReference type="PIRSR" id="PIRSR037913-3"/>
    </source>
</evidence>
<dbReference type="Proteomes" id="UP000002226">
    <property type="component" value="Unassembled WGS sequence"/>
</dbReference>
<keyword evidence="7" id="KW-0479">Metal-binding</keyword>
<dbReference type="SMR" id="A0A125YUM4"/>